<evidence type="ECO:0000313" key="1">
    <source>
        <dbReference type="EMBL" id="MDE5416170.1"/>
    </source>
</evidence>
<keyword evidence="2" id="KW-1185">Reference proteome</keyword>
<name>A0ABT5VL39_9BACI</name>
<reference evidence="1" key="1">
    <citation type="submission" date="2024-05" db="EMBL/GenBank/DDBJ databases">
        <title>Alkalihalobacillus sp. strain MEB203 novel alkaliphilic bacterium from Lonar Lake, India.</title>
        <authorList>
            <person name="Joshi A."/>
            <person name="Thite S."/>
            <person name="Mengade P."/>
        </authorList>
    </citation>
    <scope>NUCLEOTIDE SEQUENCE</scope>
    <source>
        <strain evidence="1">MEB 203</strain>
    </source>
</reference>
<accession>A0ABT5VL39</accession>
<protein>
    <recommendedName>
        <fullName evidence="3">DUF4830 domain-containing protein</fullName>
    </recommendedName>
</protein>
<gene>
    <name evidence="1" type="ORF">N7Z68_22965</name>
</gene>
<proteinExistence type="predicted"/>
<sequence>MRRYFVLFLVILFVMVGCNEQRSENATIAKYYLIDHGYEVITHKGDSWQEFSRSDLLTLPNEQVWAVQDIEPNEFLNNRIDTVSFTIKNHPLDQQFNQGKTTVTVWLVNGEVIGGWSFPISKKNDVVGAPYSLDGRTAEEIHGDYEMWLVDWQERYGK</sequence>
<evidence type="ECO:0008006" key="3">
    <source>
        <dbReference type="Google" id="ProtNLM"/>
    </source>
</evidence>
<dbReference type="RefSeq" id="WP_275120756.1">
    <property type="nucleotide sequence ID" value="NZ_JAOTPO010000027.1"/>
</dbReference>
<evidence type="ECO:0000313" key="2">
    <source>
        <dbReference type="Proteomes" id="UP001148125"/>
    </source>
</evidence>
<comment type="caution">
    <text evidence="1">The sequence shown here is derived from an EMBL/GenBank/DDBJ whole genome shotgun (WGS) entry which is preliminary data.</text>
</comment>
<dbReference type="EMBL" id="JAOTPO010000027">
    <property type="protein sequence ID" value="MDE5416170.1"/>
    <property type="molecule type" value="Genomic_DNA"/>
</dbReference>
<dbReference type="PROSITE" id="PS51257">
    <property type="entry name" value="PROKAR_LIPOPROTEIN"/>
    <property type="match status" value="1"/>
</dbReference>
<organism evidence="1 2">
    <name type="scientific">Alkalihalobacterium chitinilyticum</name>
    <dbReference type="NCBI Taxonomy" id="2980103"/>
    <lineage>
        <taxon>Bacteria</taxon>
        <taxon>Bacillati</taxon>
        <taxon>Bacillota</taxon>
        <taxon>Bacilli</taxon>
        <taxon>Bacillales</taxon>
        <taxon>Bacillaceae</taxon>
        <taxon>Alkalihalobacterium</taxon>
    </lineage>
</organism>
<dbReference type="Proteomes" id="UP001148125">
    <property type="component" value="Unassembled WGS sequence"/>
</dbReference>